<organism evidence="2 3">
    <name type="scientific">Sebaldella termitidis (strain ATCC 33386 / NCTC 11300)</name>
    <dbReference type="NCBI Taxonomy" id="526218"/>
    <lineage>
        <taxon>Bacteria</taxon>
        <taxon>Fusobacteriati</taxon>
        <taxon>Fusobacteriota</taxon>
        <taxon>Fusobacteriia</taxon>
        <taxon>Fusobacteriales</taxon>
        <taxon>Leptotrichiaceae</taxon>
        <taxon>Sebaldella</taxon>
    </lineage>
</organism>
<accession>D1AR21</accession>
<sequence length="209" mass="24958">MNKMILINNTSIIAKEYSEERVITAWDIAKLHKREIREINQNFKHIKDRLKYGEDYYVVSRDFAESNQMIQEFLPNNVREIILFTETGYLMLVRTLNDDLSWKIQKSLIKTYFTLKKIEALTVEDMIIMQANEVKAVKTKVEVLEDKINNQIRKKNKNEKGVFLTKFKIKSKTYSIQTSKNYTKYFKQEKTLAKYLNENGWKIYTENKS</sequence>
<proteinExistence type="predicted"/>
<reference evidence="2 3" key="2">
    <citation type="journal article" date="2010" name="Stand. Genomic Sci.">
        <title>Complete genome sequence of Sebaldella termitidis type strain (NCTC 11300).</title>
        <authorList>
            <person name="Harmon-Smith M."/>
            <person name="Celia L."/>
            <person name="Chertkov O."/>
            <person name="Lapidus A."/>
            <person name="Copeland A."/>
            <person name="Glavina Del Rio T."/>
            <person name="Nolan M."/>
            <person name="Lucas S."/>
            <person name="Tice H."/>
            <person name="Cheng J.F."/>
            <person name="Han C."/>
            <person name="Detter J.C."/>
            <person name="Bruce D."/>
            <person name="Goodwin L."/>
            <person name="Pitluck S."/>
            <person name="Pati A."/>
            <person name="Liolios K."/>
            <person name="Ivanova N."/>
            <person name="Mavromatis K."/>
            <person name="Mikhailova N."/>
            <person name="Chen A."/>
            <person name="Palaniappan K."/>
            <person name="Land M."/>
            <person name="Hauser L."/>
            <person name="Chang Y.J."/>
            <person name="Jeffries C.D."/>
            <person name="Brettin T."/>
            <person name="Goker M."/>
            <person name="Beck B."/>
            <person name="Bristow J."/>
            <person name="Eisen J.A."/>
            <person name="Markowitz V."/>
            <person name="Hugenholtz P."/>
            <person name="Kyrpides N.C."/>
            <person name="Klenk H.P."/>
            <person name="Chen F."/>
        </authorList>
    </citation>
    <scope>NUCLEOTIDE SEQUENCE [LARGE SCALE GENOMIC DNA]</scope>
    <source>
        <strain evidence="3">ATCC 33386 / NCTC 11300</strain>
    </source>
</reference>
<evidence type="ECO:0000313" key="3">
    <source>
        <dbReference type="Proteomes" id="UP000000845"/>
    </source>
</evidence>
<evidence type="ECO:0000259" key="1">
    <source>
        <dbReference type="Pfam" id="PF10543"/>
    </source>
</evidence>
<dbReference type="STRING" id="526218.Sterm_0837"/>
<gene>
    <name evidence="2" type="ordered locus">Sterm_0837</name>
</gene>
<dbReference type="Proteomes" id="UP000000845">
    <property type="component" value="Chromosome"/>
</dbReference>
<dbReference type="AlphaFoldDB" id="D1AR21"/>
<dbReference type="InterPro" id="IPR018873">
    <property type="entry name" value="KilA-N_DNA-bd_domain"/>
</dbReference>
<feature type="domain" description="KilA-N DNA-binding" evidence="1">
    <location>
        <begin position="16"/>
        <end position="93"/>
    </location>
</feature>
<dbReference type="RefSeq" id="WP_012860305.1">
    <property type="nucleotide sequence ID" value="NC_013517.1"/>
</dbReference>
<dbReference type="Pfam" id="PF10543">
    <property type="entry name" value="ORF6N"/>
    <property type="match status" value="1"/>
</dbReference>
<keyword evidence="3" id="KW-1185">Reference proteome</keyword>
<protein>
    <recommendedName>
        <fullName evidence="1">KilA-N DNA-binding domain-containing protein</fullName>
    </recommendedName>
</protein>
<dbReference type="KEGG" id="str:Sterm_0837"/>
<dbReference type="HOGENOM" id="CLU_1174186_0_0_0"/>
<name>D1AR21_SEBTE</name>
<dbReference type="EMBL" id="CP001739">
    <property type="protein sequence ID" value="ACZ07709.1"/>
    <property type="molecule type" value="Genomic_DNA"/>
</dbReference>
<reference evidence="3" key="1">
    <citation type="submission" date="2009-09" db="EMBL/GenBank/DDBJ databases">
        <title>The complete chromosome of Sebaldella termitidis ATCC 33386.</title>
        <authorList>
            <consortium name="US DOE Joint Genome Institute (JGI-PGF)"/>
            <person name="Lucas S."/>
            <person name="Copeland A."/>
            <person name="Lapidus A."/>
            <person name="Glavina del Rio T."/>
            <person name="Dalin E."/>
            <person name="Tice H."/>
            <person name="Bruce D."/>
            <person name="Goodwin L."/>
            <person name="Pitluck S."/>
            <person name="Kyrpides N."/>
            <person name="Mavromatis K."/>
            <person name="Ivanova N."/>
            <person name="Mikhailova N."/>
            <person name="Sims D."/>
            <person name="Meincke L."/>
            <person name="Brettin T."/>
            <person name="Detter J.C."/>
            <person name="Han C."/>
            <person name="Larimer F."/>
            <person name="Land M."/>
            <person name="Hauser L."/>
            <person name="Markowitz V."/>
            <person name="Cheng J.F."/>
            <person name="Hugenholtz P."/>
            <person name="Woyke T."/>
            <person name="Wu D."/>
            <person name="Eisen J.A."/>
        </authorList>
    </citation>
    <scope>NUCLEOTIDE SEQUENCE [LARGE SCALE GENOMIC DNA]</scope>
    <source>
        <strain evidence="3">ATCC 33386 / NCTC 11300</strain>
    </source>
</reference>
<evidence type="ECO:0000313" key="2">
    <source>
        <dbReference type="EMBL" id="ACZ07709.1"/>
    </source>
</evidence>